<sequence>MDTPRAPAPAALPVQIRQGKNHKIDYGGSPPSVDLVLSDTSLPVHLRSIVSHLLQFKDQFAVLMQKNRELIAENDSFREENSEFLNENTSLKSEIGNLRSELSRTRDSTLDQLKLHPFVFVKRLNGQVYS</sequence>
<comment type="caution">
    <text evidence="2">The sequence shown here is derived from an EMBL/GenBank/DDBJ whole genome shotgun (WGS) entry which is preliminary data.</text>
</comment>
<keyword evidence="1" id="KW-0175">Coiled coil</keyword>
<dbReference type="AlphaFoldDB" id="A0A016WLY6"/>
<name>A0A016WLY6_9BILA</name>
<dbReference type="EMBL" id="JARK01000194">
    <property type="protein sequence ID" value="EYC40839.1"/>
    <property type="molecule type" value="Genomic_DNA"/>
</dbReference>
<accession>A0A016WLY6</accession>
<organism evidence="2 3">
    <name type="scientific">Ancylostoma ceylanicum</name>
    <dbReference type="NCBI Taxonomy" id="53326"/>
    <lineage>
        <taxon>Eukaryota</taxon>
        <taxon>Metazoa</taxon>
        <taxon>Ecdysozoa</taxon>
        <taxon>Nematoda</taxon>
        <taxon>Chromadorea</taxon>
        <taxon>Rhabditida</taxon>
        <taxon>Rhabditina</taxon>
        <taxon>Rhabditomorpha</taxon>
        <taxon>Strongyloidea</taxon>
        <taxon>Ancylostomatidae</taxon>
        <taxon>Ancylostomatinae</taxon>
        <taxon>Ancylostoma</taxon>
    </lineage>
</organism>
<evidence type="ECO:0000313" key="3">
    <source>
        <dbReference type="Proteomes" id="UP000024635"/>
    </source>
</evidence>
<proteinExistence type="predicted"/>
<gene>
    <name evidence="2" type="primary">Acey_s0594.g421</name>
    <name evidence="2" type="ORF">Y032_0594g421</name>
</gene>
<dbReference type="Proteomes" id="UP000024635">
    <property type="component" value="Unassembled WGS sequence"/>
</dbReference>
<evidence type="ECO:0000313" key="2">
    <source>
        <dbReference type="EMBL" id="EYC40839.1"/>
    </source>
</evidence>
<evidence type="ECO:0000256" key="1">
    <source>
        <dbReference type="SAM" id="Coils"/>
    </source>
</evidence>
<feature type="coiled-coil region" evidence="1">
    <location>
        <begin position="67"/>
        <end position="101"/>
    </location>
</feature>
<reference evidence="3" key="1">
    <citation type="journal article" date="2015" name="Nat. Genet.">
        <title>The genome and transcriptome of the zoonotic hookworm Ancylostoma ceylanicum identify infection-specific gene families.</title>
        <authorList>
            <person name="Schwarz E.M."/>
            <person name="Hu Y."/>
            <person name="Antoshechkin I."/>
            <person name="Miller M.M."/>
            <person name="Sternberg P.W."/>
            <person name="Aroian R.V."/>
        </authorList>
    </citation>
    <scope>NUCLEOTIDE SEQUENCE</scope>
    <source>
        <strain evidence="3">HY135</strain>
    </source>
</reference>
<keyword evidence="3" id="KW-1185">Reference proteome</keyword>
<protein>
    <submittedName>
        <fullName evidence="2">Uncharacterized protein</fullName>
    </submittedName>
</protein>